<accession>A0A1G1T995</accession>
<gene>
    <name evidence="2" type="ORF">BEN47_10930</name>
</gene>
<evidence type="ECO:0000259" key="1">
    <source>
        <dbReference type="PROSITE" id="PS50994"/>
    </source>
</evidence>
<dbReference type="InterPro" id="IPR048020">
    <property type="entry name" value="Transpos_IS3"/>
</dbReference>
<proteinExistence type="predicted"/>
<dbReference type="Gene3D" id="3.30.420.10">
    <property type="entry name" value="Ribonuclease H-like superfamily/Ribonuclease H"/>
    <property type="match status" value="1"/>
</dbReference>
<dbReference type="NCBIfam" id="NF033516">
    <property type="entry name" value="transpos_IS3"/>
    <property type="match status" value="1"/>
</dbReference>
<dbReference type="GO" id="GO:0003676">
    <property type="term" value="F:nucleic acid binding"/>
    <property type="evidence" value="ECO:0007669"/>
    <property type="project" value="InterPro"/>
</dbReference>
<evidence type="ECO:0000313" key="2">
    <source>
        <dbReference type="EMBL" id="OGX87434.1"/>
    </source>
</evidence>
<protein>
    <recommendedName>
        <fullName evidence="1">Integrase catalytic domain-containing protein</fullName>
    </recommendedName>
</protein>
<dbReference type="PROSITE" id="PS50994">
    <property type="entry name" value="INTEGRASE"/>
    <property type="match status" value="1"/>
</dbReference>
<keyword evidence="3" id="KW-1185">Reference proteome</keyword>
<dbReference type="OrthoDB" id="936265at2"/>
<dbReference type="AlphaFoldDB" id="A0A1G1T995"/>
<feature type="domain" description="Integrase catalytic" evidence="1">
    <location>
        <begin position="107"/>
        <end position="281"/>
    </location>
</feature>
<dbReference type="STRING" id="1908237.BEN47_10930"/>
<dbReference type="RefSeq" id="WP_070726105.1">
    <property type="nucleotide sequence ID" value="NZ_MDZB01000089.1"/>
</dbReference>
<dbReference type="InterPro" id="IPR036397">
    <property type="entry name" value="RNaseH_sf"/>
</dbReference>
<dbReference type="EMBL" id="MDZB01000089">
    <property type="protein sequence ID" value="OGX87434.1"/>
    <property type="molecule type" value="Genomic_DNA"/>
</dbReference>
<dbReference type="GO" id="GO:0015074">
    <property type="term" value="P:DNA integration"/>
    <property type="evidence" value="ECO:0007669"/>
    <property type="project" value="InterPro"/>
</dbReference>
<evidence type="ECO:0000313" key="3">
    <source>
        <dbReference type="Proteomes" id="UP000176294"/>
    </source>
</evidence>
<reference evidence="2 3" key="1">
    <citation type="submission" date="2016-08" db="EMBL/GenBank/DDBJ databases">
        <title>Hymenobacter coccineus sp. nov., Hymenobacter lapidarius sp. nov. and Hymenobacter glacialis sp. nov., isolated from Antarctic soil.</title>
        <authorList>
            <person name="Sedlacek I."/>
            <person name="Kralova S."/>
            <person name="Kyrova K."/>
            <person name="Maslanova I."/>
            <person name="Stankova E."/>
            <person name="Vrbovska V."/>
            <person name="Nemec M."/>
            <person name="Bartak M."/>
            <person name="Svec P."/>
            <person name="Busse H.-J."/>
            <person name="Pantucek R."/>
        </authorList>
    </citation>
    <scope>NUCLEOTIDE SEQUENCE [LARGE SCALE GENOMIC DNA]</scope>
    <source>
        <strain evidence="2 3">CCM 8643</strain>
    </source>
</reference>
<organism evidence="2 3">
    <name type="scientific">Hymenobacter lapidarius</name>
    <dbReference type="NCBI Taxonomy" id="1908237"/>
    <lineage>
        <taxon>Bacteria</taxon>
        <taxon>Pseudomonadati</taxon>
        <taxon>Bacteroidota</taxon>
        <taxon>Cytophagia</taxon>
        <taxon>Cytophagales</taxon>
        <taxon>Hymenobacteraceae</taxon>
        <taxon>Hymenobacter</taxon>
    </lineage>
</organism>
<dbReference type="PANTHER" id="PTHR46889">
    <property type="entry name" value="TRANSPOSASE INSF FOR INSERTION SEQUENCE IS3B-RELATED"/>
    <property type="match status" value="1"/>
</dbReference>
<dbReference type="InterPro" id="IPR001584">
    <property type="entry name" value="Integrase_cat-core"/>
</dbReference>
<dbReference type="Pfam" id="PF00665">
    <property type="entry name" value="rve"/>
    <property type="match status" value="1"/>
</dbReference>
<dbReference type="InterPro" id="IPR050900">
    <property type="entry name" value="Transposase_IS3/IS150/IS904"/>
</dbReference>
<sequence length="300" mass="33596">MRRKYPHVGVGTLCGLFGKTRNAFYDHQRRATAQALLDGLVLALVADIREDLPRLGTRKLCFLLLPRLGEHAPRVGRDYLFALLAGHGLLIRRRKRRVVTTQTCLPLFRRPNLIEHLSVSRAEQVWVSDITYVRLLSGWSYLSLITDLYSHKIVGACLHPDLSVRGTLAALHQALAGRTQPHRPLIHHSDRGLQYAAREYVGLLESHGVALSMTQNGDPYENAVAERVNGILKDEFGLGDTLPGFAQADALVARAVRAYNELRPHGSCDFLTPNQAHEQEGPLVRRWKNYYQPVAIPAPT</sequence>
<dbReference type="SUPFAM" id="SSF53098">
    <property type="entry name" value="Ribonuclease H-like"/>
    <property type="match status" value="1"/>
</dbReference>
<dbReference type="InterPro" id="IPR012337">
    <property type="entry name" value="RNaseH-like_sf"/>
</dbReference>
<dbReference type="PANTHER" id="PTHR46889:SF5">
    <property type="entry name" value="INTEGRASE PROTEIN"/>
    <property type="match status" value="1"/>
</dbReference>
<name>A0A1G1T995_9BACT</name>
<dbReference type="Proteomes" id="UP000176294">
    <property type="component" value="Unassembled WGS sequence"/>
</dbReference>
<comment type="caution">
    <text evidence="2">The sequence shown here is derived from an EMBL/GenBank/DDBJ whole genome shotgun (WGS) entry which is preliminary data.</text>
</comment>